<organism evidence="2 3">
    <name type="scientific">Trifolium medium</name>
    <dbReference type="NCBI Taxonomy" id="97028"/>
    <lineage>
        <taxon>Eukaryota</taxon>
        <taxon>Viridiplantae</taxon>
        <taxon>Streptophyta</taxon>
        <taxon>Embryophyta</taxon>
        <taxon>Tracheophyta</taxon>
        <taxon>Spermatophyta</taxon>
        <taxon>Magnoliopsida</taxon>
        <taxon>eudicotyledons</taxon>
        <taxon>Gunneridae</taxon>
        <taxon>Pentapetalae</taxon>
        <taxon>rosids</taxon>
        <taxon>fabids</taxon>
        <taxon>Fabales</taxon>
        <taxon>Fabaceae</taxon>
        <taxon>Papilionoideae</taxon>
        <taxon>50 kb inversion clade</taxon>
        <taxon>NPAAA clade</taxon>
        <taxon>Hologalegina</taxon>
        <taxon>IRL clade</taxon>
        <taxon>Trifolieae</taxon>
        <taxon>Trifolium</taxon>
    </lineage>
</organism>
<sequence>ENPWWWRKKVNRRWWWWSEFAIYIPAMVVVRFRVLEMEKVGSREAQWQRWSCDLGILIGNGGGAI</sequence>
<keyword evidence="1" id="KW-0812">Transmembrane</keyword>
<evidence type="ECO:0000256" key="1">
    <source>
        <dbReference type="SAM" id="Phobius"/>
    </source>
</evidence>
<keyword evidence="3" id="KW-1185">Reference proteome</keyword>
<keyword evidence="1" id="KW-1133">Transmembrane helix</keyword>
<comment type="caution">
    <text evidence="2">The sequence shown here is derived from an EMBL/GenBank/DDBJ whole genome shotgun (WGS) entry which is preliminary data.</text>
</comment>
<proteinExistence type="predicted"/>
<reference evidence="2 3" key="1">
    <citation type="journal article" date="2018" name="Front. Plant Sci.">
        <title>Red Clover (Trifolium pratense) and Zigzag Clover (T. medium) - A Picture of Genomic Similarities and Differences.</title>
        <authorList>
            <person name="Dluhosova J."/>
            <person name="Istvanek J."/>
            <person name="Nedelnik J."/>
            <person name="Repkova J."/>
        </authorList>
    </citation>
    <scope>NUCLEOTIDE SEQUENCE [LARGE SCALE GENOMIC DNA]</scope>
    <source>
        <strain evidence="3">cv. 10/8</strain>
        <tissue evidence="2">Leaf</tissue>
    </source>
</reference>
<name>A0A392W9B1_9FABA</name>
<keyword evidence="1" id="KW-0472">Membrane</keyword>
<dbReference type="AlphaFoldDB" id="A0A392W9B1"/>
<feature type="non-terminal residue" evidence="2">
    <location>
        <position position="1"/>
    </location>
</feature>
<dbReference type="EMBL" id="LXQA011387093">
    <property type="protein sequence ID" value="MCI95445.1"/>
    <property type="molecule type" value="Genomic_DNA"/>
</dbReference>
<feature type="transmembrane region" description="Helical" evidence="1">
    <location>
        <begin position="14"/>
        <end position="34"/>
    </location>
</feature>
<evidence type="ECO:0000313" key="2">
    <source>
        <dbReference type="EMBL" id="MCI95445.1"/>
    </source>
</evidence>
<protein>
    <submittedName>
        <fullName evidence="2">Uncharacterized protein</fullName>
    </submittedName>
</protein>
<dbReference type="Proteomes" id="UP000265520">
    <property type="component" value="Unassembled WGS sequence"/>
</dbReference>
<evidence type="ECO:0000313" key="3">
    <source>
        <dbReference type="Proteomes" id="UP000265520"/>
    </source>
</evidence>
<accession>A0A392W9B1</accession>